<sequence>MDQPWRCPRCTLPVRRDEHGLWWCDTDGHIAAVAAPVEPSVHALLDHLSQVGAPAWVPWPMPAQWSLAGVGWAAGHEGDPEATTTAFVGPDVISGAADLLIICEEPAVGLGARYAGVPGLDIAMEVSGAPPALHIEVAGRATPLWWLGGRDRDVFVGEASGRWLWLITWPATSGAIIRDGLMLVDLHDLVAQLEMIPLNGLSTRL</sequence>
<evidence type="ECO:0008006" key="2">
    <source>
        <dbReference type="Google" id="ProtNLM"/>
    </source>
</evidence>
<dbReference type="AlphaFoldDB" id="A0A6J4KTH8"/>
<name>A0A6J4KTH8_9ACTN</name>
<organism evidence="1">
    <name type="scientific">uncultured Nocardioidaceae bacterium</name>
    <dbReference type="NCBI Taxonomy" id="253824"/>
    <lineage>
        <taxon>Bacteria</taxon>
        <taxon>Bacillati</taxon>
        <taxon>Actinomycetota</taxon>
        <taxon>Actinomycetes</taxon>
        <taxon>Propionibacteriales</taxon>
        <taxon>Nocardioidaceae</taxon>
        <taxon>environmental samples</taxon>
    </lineage>
</organism>
<dbReference type="EMBL" id="CADCUD010000035">
    <property type="protein sequence ID" value="CAA9314980.1"/>
    <property type="molecule type" value="Genomic_DNA"/>
</dbReference>
<proteinExistence type="predicted"/>
<evidence type="ECO:0000313" key="1">
    <source>
        <dbReference type="EMBL" id="CAA9314980.1"/>
    </source>
</evidence>
<gene>
    <name evidence="1" type="ORF">AVDCRST_MAG46-432</name>
</gene>
<dbReference type="Pfam" id="PF20544">
    <property type="entry name" value="DUF6758"/>
    <property type="match status" value="1"/>
</dbReference>
<protein>
    <recommendedName>
        <fullName evidence="2">Phosphotransacetylase</fullName>
    </recommendedName>
</protein>
<reference evidence="1" key="1">
    <citation type="submission" date="2020-02" db="EMBL/GenBank/DDBJ databases">
        <authorList>
            <person name="Meier V. D."/>
        </authorList>
    </citation>
    <scope>NUCLEOTIDE SEQUENCE</scope>
    <source>
        <strain evidence="1">AVDCRST_MAG46</strain>
    </source>
</reference>
<accession>A0A6J4KTH8</accession>
<dbReference type="InterPro" id="IPR046646">
    <property type="entry name" value="DUF6758"/>
</dbReference>